<name>A0A090G7Z5_MESPL</name>
<evidence type="ECO:0000313" key="2">
    <source>
        <dbReference type="Proteomes" id="UP000046122"/>
    </source>
</evidence>
<accession>A0A090G7Z5</accession>
<dbReference type="Proteomes" id="UP000046122">
    <property type="component" value="Unassembled WGS sequence"/>
</dbReference>
<gene>
    <name evidence="1" type="ORF">MPL3365_30330</name>
</gene>
<dbReference type="AlphaFoldDB" id="A0A090G7Z5"/>
<dbReference type="EMBL" id="CCNE01000023">
    <property type="protein sequence ID" value="CDX58821.1"/>
    <property type="molecule type" value="Genomic_DNA"/>
</dbReference>
<evidence type="ECO:0000313" key="1">
    <source>
        <dbReference type="EMBL" id="CDX58821.1"/>
    </source>
</evidence>
<protein>
    <submittedName>
        <fullName evidence="1">Uncharacterized protein</fullName>
    </submittedName>
</protein>
<sequence length="136" mass="15528">MSLSLRPNRTANDNRARMFLLWDGAIRSQAFIAACQAYRLGAARGLEAMRLGKGSSLPLLAVTVDRRFQQRSTIDHIVKLGGWVKPKAAAVRSQVSQPFHFLEPRLAFLFARQRSIWVFVLFHQRLHGQPLRQFQS</sequence>
<reference evidence="1 2" key="1">
    <citation type="submission" date="2014-08" db="EMBL/GenBank/DDBJ databases">
        <authorList>
            <person name="Moulin Lionel"/>
        </authorList>
    </citation>
    <scope>NUCLEOTIDE SEQUENCE [LARGE SCALE GENOMIC DNA]</scope>
</reference>
<organism evidence="1 2">
    <name type="scientific">Mesorhizobium plurifarium</name>
    <dbReference type="NCBI Taxonomy" id="69974"/>
    <lineage>
        <taxon>Bacteria</taxon>
        <taxon>Pseudomonadati</taxon>
        <taxon>Pseudomonadota</taxon>
        <taxon>Alphaproteobacteria</taxon>
        <taxon>Hyphomicrobiales</taxon>
        <taxon>Phyllobacteriaceae</taxon>
        <taxon>Mesorhizobium</taxon>
    </lineage>
</organism>
<proteinExistence type="predicted"/>